<evidence type="ECO:0000313" key="1">
    <source>
        <dbReference type="EMBL" id="CAI9601887.1"/>
    </source>
</evidence>
<accession>A0ABN9FXT2</accession>
<reference evidence="1" key="1">
    <citation type="submission" date="2023-05" db="EMBL/GenBank/DDBJ databases">
        <authorList>
            <person name="Stuckert A."/>
        </authorList>
    </citation>
    <scope>NUCLEOTIDE SEQUENCE</scope>
</reference>
<dbReference type="EMBL" id="CATNWA010017620">
    <property type="protein sequence ID" value="CAI9601887.1"/>
    <property type="molecule type" value="Genomic_DNA"/>
</dbReference>
<protein>
    <submittedName>
        <fullName evidence="1">Uncharacterized protein</fullName>
    </submittedName>
</protein>
<comment type="caution">
    <text evidence="1">The sequence shown here is derived from an EMBL/GenBank/DDBJ whole genome shotgun (WGS) entry which is preliminary data.</text>
</comment>
<proteinExistence type="predicted"/>
<dbReference type="Proteomes" id="UP001162483">
    <property type="component" value="Unassembled WGS sequence"/>
</dbReference>
<name>A0ABN9FXT2_9NEOB</name>
<sequence length="72" mass="7936">MGPPGNRGSWGPCVLVHTQTMPKKTYKMYQGHLIGPPTDPGPSGCAPVLEWSVHPCIDSIVKYSICEQQYKH</sequence>
<gene>
    <name evidence="1" type="ORF">SPARVUS_LOCUS13043970</name>
</gene>
<keyword evidence="2" id="KW-1185">Reference proteome</keyword>
<organism evidence="1 2">
    <name type="scientific">Staurois parvus</name>
    <dbReference type="NCBI Taxonomy" id="386267"/>
    <lineage>
        <taxon>Eukaryota</taxon>
        <taxon>Metazoa</taxon>
        <taxon>Chordata</taxon>
        <taxon>Craniata</taxon>
        <taxon>Vertebrata</taxon>
        <taxon>Euteleostomi</taxon>
        <taxon>Amphibia</taxon>
        <taxon>Batrachia</taxon>
        <taxon>Anura</taxon>
        <taxon>Neobatrachia</taxon>
        <taxon>Ranoidea</taxon>
        <taxon>Ranidae</taxon>
        <taxon>Staurois</taxon>
    </lineage>
</organism>
<evidence type="ECO:0000313" key="2">
    <source>
        <dbReference type="Proteomes" id="UP001162483"/>
    </source>
</evidence>